<dbReference type="InterPro" id="IPR005754">
    <property type="entry name" value="Sortase"/>
</dbReference>
<dbReference type="SUPFAM" id="SSF63817">
    <property type="entry name" value="Sortase"/>
    <property type="match status" value="1"/>
</dbReference>
<dbReference type="InterPro" id="IPR042001">
    <property type="entry name" value="Sortase_F"/>
</dbReference>
<feature type="transmembrane region" description="Helical" evidence="2">
    <location>
        <begin position="12"/>
        <end position="35"/>
    </location>
</feature>
<keyword evidence="2" id="KW-1133">Transmembrane helix</keyword>
<evidence type="ECO:0000313" key="3">
    <source>
        <dbReference type="EMBL" id="OGZ05273.1"/>
    </source>
</evidence>
<dbReference type="Gene3D" id="2.40.260.10">
    <property type="entry name" value="Sortase"/>
    <property type="match status" value="1"/>
</dbReference>
<sequence>MQSKKSFKRSFVALSIVGVGFVVVAGIGFFGRAFFARQLLQNETRVSQHPIAVASIADLAYLGEQSSVGFPIRLKIPKINVDAAFEFVGVTPDGAMAVPKGPNDVAWFEFGPRPGEVGSSVVAGHYGWKNGIPAVFDDLNKLQSGDKLSVVDDKNTMTTFVVREVRTYKENSDAGEVFGSSDGRIHLNLITCGGVWNKAKKSYADRLIVFTDKEAE</sequence>
<dbReference type="InterPro" id="IPR023365">
    <property type="entry name" value="Sortase_dom-sf"/>
</dbReference>
<dbReference type="Proteomes" id="UP000177122">
    <property type="component" value="Unassembled WGS sequence"/>
</dbReference>
<organism evidence="3 4">
    <name type="scientific">Candidatus Lloydbacteria bacterium RIFCSPHIGHO2_01_FULL_49_22</name>
    <dbReference type="NCBI Taxonomy" id="1798658"/>
    <lineage>
        <taxon>Bacteria</taxon>
        <taxon>Candidatus Lloydiibacteriota</taxon>
    </lineage>
</organism>
<keyword evidence="1" id="KW-0378">Hydrolase</keyword>
<dbReference type="Pfam" id="PF04203">
    <property type="entry name" value="Sortase"/>
    <property type="match status" value="1"/>
</dbReference>
<keyword evidence="2" id="KW-0812">Transmembrane</keyword>
<gene>
    <name evidence="3" type="ORF">A2845_03105</name>
</gene>
<dbReference type="AlphaFoldDB" id="A0A1G2CV88"/>
<accession>A0A1G2CV88</accession>
<proteinExistence type="predicted"/>
<dbReference type="CDD" id="cd05829">
    <property type="entry name" value="Sortase_F"/>
    <property type="match status" value="1"/>
</dbReference>
<evidence type="ECO:0008006" key="5">
    <source>
        <dbReference type="Google" id="ProtNLM"/>
    </source>
</evidence>
<protein>
    <recommendedName>
        <fullName evidence="5">Sortase</fullName>
    </recommendedName>
</protein>
<dbReference type="GO" id="GO:0016787">
    <property type="term" value="F:hydrolase activity"/>
    <property type="evidence" value="ECO:0007669"/>
    <property type="project" value="UniProtKB-KW"/>
</dbReference>
<dbReference type="EMBL" id="MHLI01000015">
    <property type="protein sequence ID" value="OGZ05273.1"/>
    <property type="molecule type" value="Genomic_DNA"/>
</dbReference>
<evidence type="ECO:0000256" key="2">
    <source>
        <dbReference type="SAM" id="Phobius"/>
    </source>
</evidence>
<keyword evidence="2" id="KW-0472">Membrane</keyword>
<name>A0A1G2CV88_9BACT</name>
<comment type="caution">
    <text evidence="3">The sequence shown here is derived from an EMBL/GenBank/DDBJ whole genome shotgun (WGS) entry which is preliminary data.</text>
</comment>
<reference evidence="3 4" key="1">
    <citation type="journal article" date="2016" name="Nat. Commun.">
        <title>Thousands of microbial genomes shed light on interconnected biogeochemical processes in an aquifer system.</title>
        <authorList>
            <person name="Anantharaman K."/>
            <person name="Brown C.T."/>
            <person name="Hug L.A."/>
            <person name="Sharon I."/>
            <person name="Castelle C.J."/>
            <person name="Probst A.J."/>
            <person name="Thomas B.C."/>
            <person name="Singh A."/>
            <person name="Wilkins M.J."/>
            <person name="Karaoz U."/>
            <person name="Brodie E.L."/>
            <person name="Williams K.H."/>
            <person name="Hubbard S.S."/>
            <person name="Banfield J.F."/>
        </authorList>
    </citation>
    <scope>NUCLEOTIDE SEQUENCE [LARGE SCALE GENOMIC DNA]</scope>
</reference>
<evidence type="ECO:0000313" key="4">
    <source>
        <dbReference type="Proteomes" id="UP000177122"/>
    </source>
</evidence>
<evidence type="ECO:0000256" key="1">
    <source>
        <dbReference type="ARBA" id="ARBA00022801"/>
    </source>
</evidence>